<organism evidence="1 2">
    <name type="scientific">Monopterus albus</name>
    <name type="common">Swamp eel</name>
    <dbReference type="NCBI Taxonomy" id="43700"/>
    <lineage>
        <taxon>Eukaryota</taxon>
        <taxon>Metazoa</taxon>
        <taxon>Chordata</taxon>
        <taxon>Craniata</taxon>
        <taxon>Vertebrata</taxon>
        <taxon>Euteleostomi</taxon>
        <taxon>Actinopterygii</taxon>
        <taxon>Neopterygii</taxon>
        <taxon>Teleostei</taxon>
        <taxon>Neoteleostei</taxon>
        <taxon>Acanthomorphata</taxon>
        <taxon>Anabantaria</taxon>
        <taxon>Synbranchiformes</taxon>
        <taxon>Synbranchidae</taxon>
        <taxon>Monopterus</taxon>
    </lineage>
</organism>
<dbReference type="Ensembl" id="ENSMALT00000026618.1">
    <property type="protein sequence ID" value="ENSMALP00000026137.1"/>
    <property type="gene ID" value="ENSMALG00000018152.1"/>
</dbReference>
<proteinExistence type="predicted"/>
<evidence type="ECO:0000313" key="2">
    <source>
        <dbReference type="Proteomes" id="UP000261600"/>
    </source>
</evidence>
<reference evidence="1" key="2">
    <citation type="submission" date="2025-09" db="UniProtKB">
        <authorList>
            <consortium name="Ensembl"/>
        </authorList>
    </citation>
    <scope>IDENTIFICATION</scope>
</reference>
<evidence type="ECO:0000313" key="1">
    <source>
        <dbReference type="Ensembl" id="ENSMALP00000026137.1"/>
    </source>
</evidence>
<name>A0A3Q3KBH2_MONAL</name>
<dbReference type="Proteomes" id="UP000261600">
    <property type="component" value="Unplaced"/>
</dbReference>
<protein>
    <submittedName>
        <fullName evidence="1">Uncharacterized protein</fullName>
    </submittedName>
</protein>
<dbReference type="AlphaFoldDB" id="A0A3Q3KBH2"/>
<keyword evidence="2" id="KW-1185">Reference proteome</keyword>
<sequence>MFLQPVRGISHLQIALLLQHSCVSYRVVVLLSASHSSVVLLNQICSVASHPFIQLADLRRPLLENANINVFAQTPPTEETVFKRSLDVSSSPWVNVCSQPFSGLCLTGLSTTGSALFTSDPPVRAWWCSGVWRFYDA</sequence>
<reference evidence="1" key="1">
    <citation type="submission" date="2025-08" db="UniProtKB">
        <authorList>
            <consortium name="Ensembl"/>
        </authorList>
    </citation>
    <scope>IDENTIFICATION</scope>
</reference>
<accession>A0A3Q3KBH2</accession>